<evidence type="ECO:0000313" key="3">
    <source>
        <dbReference type="Proteomes" id="UP000485058"/>
    </source>
</evidence>
<feature type="domain" description="FHA" evidence="1">
    <location>
        <begin position="32"/>
        <end position="83"/>
    </location>
</feature>
<dbReference type="InterPro" id="IPR000253">
    <property type="entry name" value="FHA_dom"/>
</dbReference>
<keyword evidence="3" id="KW-1185">Reference proteome</keyword>
<proteinExistence type="predicted"/>
<evidence type="ECO:0000259" key="1">
    <source>
        <dbReference type="PROSITE" id="PS50006"/>
    </source>
</evidence>
<reference evidence="2 3" key="1">
    <citation type="submission" date="2020-02" db="EMBL/GenBank/DDBJ databases">
        <title>Draft genome sequence of Haematococcus lacustris strain NIES-144.</title>
        <authorList>
            <person name="Morimoto D."/>
            <person name="Nakagawa S."/>
            <person name="Yoshida T."/>
            <person name="Sawayama S."/>
        </authorList>
    </citation>
    <scope>NUCLEOTIDE SEQUENCE [LARGE SCALE GENOMIC DNA]</scope>
    <source>
        <strain evidence="2 3">NIES-144</strain>
    </source>
</reference>
<dbReference type="InterPro" id="IPR008984">
    <property type="entry name" value="SMAD_FHA_dom_sf"/>
</dbReference>
<dbReference type="PROSITE" id="PS50006">
    <property type="entry name" value="FHA_DOMAIN"/>
    <property type="match status" value="1"/>
</dbReference>
<dbReference type="SUPFAM" id="SSF49879">
    <property type="entry name" value="SMAD/FHA domain"/>
    <property type="match status" value="1"/>
</dbReference>
<feature type="non-terminal residue" evidence="2">
    <location>
        <position position="91"/>
    </location>
</feature>
<feature type="non-terminal residue" evidence="2">
    <location>
        <position position="1"/>
    </location>
</feature>
<dbReference type="Proteomes" id="UP000485058">
    <property type="component" value="Unassembled WGS sequence"/>
</dbReference>
<dbReference type="EMBL" id="BLLF01001335">
    <property type="protein sequence ID" value="GFH18669.1"/>
    <property type="molecule type" value="Genomic_DNA"/>
</dbReference>
<dbReference type="InterPro" id="IPR050923">
    <property type="entry name" value="Cell_Proc_Reg/RNA_Proc"/>
</dbReference>
<sequence length="91" mass="9908">MQGPGGSVEYRLEVLKSGSSLGTRPLSHQGQHVFGRQPTCDFVLEHPSASRLHAVLQFNAGTGAAYLYDNASTHGSFVNKQRVQPRVYVPL</sequence>
<organism evidence="2 3">
    <name type="scientific">Haematococcus lacustris</name>
    <name type="common">Green alga</name>
    <name type="synonym">Haematococcus pluvialis</name>
    <dbReference type="NCBI Taxonomy" id="44745"/>
    <lineage>
        <taxon>Eukaryota</taxon>
        <taxon>Viridiplantae</taxon>
        <taxon>Chlorophyta</taxon>
        <taxon>core chlorophytes</taxon>
        <taxon>Chlorophyceae</taxon>
        <taxon>CS clade</taxon>
        <taxon>Chlamydomonadales</taxon>
        <taxon>Haematococcaceae</taxon>
        <taxon>Haematococcus</taxon>
    </lineage>
</organism>
<protein>
    <submittedName>
        <fullName evidence="2">FHA domain-containing protein</fullName>
    </submittedName>
</protein>
<evidence type="ECO:0000313" key="2">
    <source>
        <dbReference type="EMBL" id="GFH18669.1"/>
    </source>
</evidence>
<comment type="caution">
    <text evidence="2">The sequence shown here is derived from an EMBL/GenBank/DDBJ whole genome shotgun (WGS) entry which is preliminary data.</text>
</comment>
<name>A0A699ZGW6_HAELA</name>
<dbReference type="Pfam" id="PF00498">
    <property type="entry name" value="FHA"/>
    <property type="match status" value="1"/>
</dbReference>
<accession>A0A699ZGW6</accession>
<dbReference type="Gene3D" id="2.60.200.20">
    <property type="match status" value="1"/>
</dbReference>
<dbReference type="AlphaFoldDB" id="A0A699ZGW6"/>
<dbReference type="PANTHER" id="PTHR23308">
    <property type="entry name" value="NUCLEAR INHIBITOR OF PROTEIN PHOSPHATASE-1"/>
    <property type="match status" value="1"/>
</dbReference>
<dbReference type="SMART" id="SM00240">
    <property type="entry name" value="FHA"/>
    <property type="match status" value="1"/>
</dbReference>
<gene>
    <name evidence="2" type="ORF">HaLaN_15511</name>
</gene>